<name>A0A1X7KNK9_9BACT</name>
<dbReference type="EMBL" id="FXBB01000032">
    <property type="protein sequence ID" value="SMG42961.1"/>
    <property type="molecule type" value="Genomic_DNA"/>
</dbReference>
<keyword evidence="3" id="KW-1185">Reference proteome</keyword>
<dbReference type="AlphaFoldDB" id="A0A1X7KNK9"/>
<organism evidence="2 3">
    <name type="scientific">Dethiosulfovibrio salsuginis</name>
    <dbReference type="NCBI Taxonomy" id="561720"/>
    <lineage>
        <taxon>Bacteria</taxon>
        <taxon>Thermotogati</taxon>
        <taxon>Synergistota</taxon>
        <taxon>Synergistia</taxon>
        <taxon>Synergistales</taxon>
        <taxon>Dethiosulfovibrionaceae</taxon>
        <taxon>Dethiosulfovibrio</taxon>
    </lineage>
</organism>
<sequence length="254" mass="27225">MKRFIAMLFAAFMTLSLAGMAVGSFGGHSSGGGDSGGSGEGGNAGSAASAAATRQVLAAAAIYLKDGDCGKFMPVANRNLDRMDEGEKGGIMCLMAKCYFKGNNYDQGKALIMTILKTQYDSVTELLGDREKVRTLASAIFAGEAGKRGKAEDIQEVQKLVDKDSTLDRLLVRDGDGSLVSRTKLSYVLRFHEAQAYRNSDRAKEALSILRELSFSSGKIMVDGKIEGLRDAVDRMTAEIQATAIRWLNRVIAS</sequence>
<evidence type="ECO:0000313" key="3">
    <source>
        <dbReference type="Proteomes" id="UP000193355"/>
    </source>
</evidence>
<gene>
    <name evidence="2" type="ORF">SAMN06275492_13213</name>
</gene>
<keyword evidence="1" id="KW-0732">Signal</keyword>
<protein>
    <submittedName>
        <fullName evidence="2">Uncharacterized protein</fullName>
    </submittedName>
</protein>
<reference evidence="3" key="1">
    <citation type="submission" date="2017-04" db="EMBL/GenBank/DDBJ databases">
        <authorList>
            <person name="Varghese N."/>
            <person name="Submissions S."/>
        </authorList>
    </citation>
    <scope>NUCLEOTIDE SEQUENCE [LARGE SCALE GENOMIC DNA]</scope>
    <source>
        <strain evidence="3">USBA 82</strain>
    </source>
</reference>
<accession>A0A1X7KNK9</accession>
<feature type="chain" id="PRO_5012598021" evidence="1">
    <location>
        <begin position="22"/>
        <end position="254"/>
    </location>
</feature>
<dbReference type="STRING" id="561720.SAMN06275492_13213"/>
<dbReference type="RefSeq" id="WP_085545288.1">
    <property type="nucleotide sequence ID" value="NZ_FXBB01000032.1"/>
</dbReference>
<evidence type="ECO:0000256" key="1">
    <source>
        <dbReference type="SAM" id="SignalP"/>
    </source>
</evidence>
<proteinExistence type="predicted"/>
<feature type="signal peptide" evidence="1">
    <location>
        <begin position="1"/>
        <end position="21"/>
    </location>
</feature>
<dbReference type="Proteomes" id="UP000193355">
    <property type="component" value="Unassembled WGS sequence"/>
</dbReference>
<evidence type="ECO:0000313" key="2">
    <source>
        <dbReference type="EMBL" id="SMG42961.1"/>
    </source>
</evidence>
<dbReference type="OrthoDB" id="9826771at2"/>